<dbReference type="SMART" id="SM00744">
    <property type="entry name" value="RINGv"/>
    <property type="match status" value="1"/>
</dbReference>
<evidence type="ECO:0000313" key="22">
    <source>
        <dbReference type="EMBL" id="KAF6031361.1"/>
    </source>
</evidence>
<dbReference type="GO" id="GO:0005789">
    <property type="term" value="C:endoplasmic reticulum membrane"/>
    <property type="evidence" value="ECO:0007669"/>
    <property type="project" value="UniProtKB-SubCell"/>
</dbReference>
<evidence type="ECO:0000256" key="19">
    <source>
        <dbReference type="ARBA" id="ARBA00083917"/>
    </source>
</evidence>
<keyword evidence="5" id="KW-0808">Transferase</keyword>
<name>A0A7J7K0B1_BUGNE</name>
<evidence type="ECO:0000256" key="20">
    <source>
        <dbReference type="SAM" id="Phobius"/>
    </source>
</evidence>
<dbReference type="EC" id="2.3.2.27" evidence="4"/>
<evidence type="ECO:0000256" key="14">
    <source>
        <dbReference type="ARBA" id="ARBA00022990"/>
    </source>
</evidence>
<dbReference type="CDD" id="cd16702">
    <property type="entry name" value="RING_CH-C4HC3_MARCH6"/>
    <property type="match status" value="1"/>
</dbReference>
<evidence type="ECO:0000256" key="8">
    <source>
        <dbReference type="ARBA" id="ARBA00022771"/>
    </source>
</evidence>
<feature type="transmembrane region" description="Helical" evidence="20">
    <location>
        <begin position="271"/>
        <end position="293"/>
    </location>
</feature>
<comment type="caution">
    <text evidence="22">The sequence shown here is derived from an EMBL/GenBank/DDBJ whole genome shotgun (WGS) entry which is preliminary data.</text>
</comment>
<dbReference type="OrthoDB" id="1108038at2759"/>
<evidence type="ECO:0000256" key="4">
    <source>
        <dbReference type="ARBA" id="ARBA00012483"/>
    </source>
</evidence>
<evidence type="ECO:0000256" key="7">
    <source>
        <dbReference type="ARBA" id="ARBA00022723"/>
    </source>
</evidence>
<dbReference type="PROSITE" id="PS51292">
    <property type="entry name" value="ZF_RING_CH"/>
    <property type="match status" value="1"/>
</dbReference>
<evidence type="ECO:0000259" key="21">
    <source>
        <dbReference type="PROSITE" id="PS51292"/>
    </source>
</evidence>
<evidence type="ECO:0000313" key="23">
    <source>
        <dbReference type="Proteomes" id="UP000593567"/>
    </source>
</evidence>
<dbReference type="PANTHER" id="PTHR13145:SF0">
    <property type="entry name" value="E3 UBIQUITIN-PROTEIN LIGASE MARCHF6"/>
    <property type="match status" value="1"/>
</dbReference>
<accession>A0A7J7K0B1</accession>
<sequence>MAEFSGIDDHGDICRVCRSEGSVDKPLFYPCVCTGSIKYIHQDCLVQWLKYSKKEFCELCNHKFSFRPIYSADMPKRLPLQDIISGLLKSVGRALKYWLHYTLVALAWLGLVPLVACRICRSLFTGSVSSLLTLPSDMISSSNIVTDIINGGFVVICSLCVFISLFAGRAADGGAALQMQDMPLDVMDEMDPDDELDLADDEDDEEWHDEMGDEVGAGDNQGVDGDAAAQQAAQQINQANWNPIGWERAPEELTWERLLGLDGSLVFLEHVFWVISLNTLFVLVFAFCPYHIGQWTVSGLRLSKYAEASKFEGVLTTMVGYVVVAMCLMILYTIMALTRLHKVRVFVGLSYIVVKVTILIVGEIGLFPLVCGWWLDLCSLPMFNATIHTRGESFNKAPGTAMFVHWLIGMVYVFYFASFILLLREIFRPGVLWFLRNVNDPEFNPIQEMVHIGVYRHSRRFILSMLIFGSTVMLMLWLPIRFIKYMFPGFLPYHVALSNDAPISELSLELLLLQVVLPSLLDQGHTRTWFKSLVVCWTRCVANLLNLNSYLLGNEDLEDKENIIRVDNDPVRVGVPAAPGNPGGPVGEAHQALLNMHGSSGFKPYYRPKYFHLRVIPHVLSLTVNFLIEKEQYDWYSDNVRIPFWGVLFKRINTVFAVLHTGVHPIDADVHKSIHCQCDIPDITSIYWP</sequence>
<organism evidence="22 23">
    <name type="scientific">Bugula neritina</name>
    <name type="common">Brown bryozoan</name>
    <name type="synonym">Sertularia neritina</name>
    <dbReference type="NCBI Taxonomy" id="10212"/>
    <lineage>
        <taxon>Eukaryota</taxon>
        <taxon>Metazoa</taxon>
        <taxon>Spiralia</taxon>
        <taxon>Lophotrochozoa</taxon>
        <taxon>Bryozoa</taxon>
        <taxon>Gymnolaemata</taxon>
        <taxon>Cheilostomatida</taxon>
        <taxon>Flustrina</taxon>
        <taxon>Buguloidea</taxon>
        <taxon>Bugulidae</taxon>
        <taxon>Bugula</taxon>
    </lineage>
</organism>
<keyword evidence="6 20" id="KW-0812">Transmembrane</keyword>
<feature type="transmembrane region" description="Helical" evidence="20">
    <location>
        <begin position="313"/>
        <end position="337"/>
    </location>
</feature>
<keyword evidence="10" id="KW-0256">Endoplasmic reticulum</keyword>
<keyword evidence="15 20" id="KW-0472">Membrane</keyword>
<feature type="transmembrane region" description="Helical" evidence="20">
    <location>
        <begin position="98"/>
        <end position="124"/>
    </location>
</feature>
<proteinExistence type="predicted"/>
<evidence type="ECO:0000256" key="13">
    <source>
        <dbReference type="ARBA" id="ARBA00022989"/>
    </source>
</evidence>
<dbReference type="EMBL" id="VXIV02001612">
    <property type="protein sequence ID" value="KAF6031361.1"/>
    <property type="molecule type" value="Genomic_DNA"/>
</dbReference>
<gene>
    <name evidence="22" type="ORF">EB796_010331</name>
</gene>
<dbReference type="InterPro" id="IPR011016">
    <property type="entry name" value="Znf_RING-CH"/>
</dbReference>
<protein>
    <recommendedName>
        <fullName evidence="17">E3 ubiquitin-protein ligase MARCHF6</fullName>
        <ecNumber evidence="4">2.3.2.27</ecNumber>
    </recommendedName>
    <alternativeName>
        <fullName evidence="19">Membrane-associated RING finger protein 6</fullName>
    </alternativeName>
    <alternativeName>
        <fullName evidence="18">Membrane-associated RING-CH protein VI</fullName>
    </alternativeName>
</protein>
<feature type="transmembrane region" description="Helical" evidence="20">
    <location>
        <begin position="349"/>
        <end position="375"/>
    </location>
</feature>
<comment type="subunit">
    <text evidence="16">Interacts with DIO2. Interacts with SQLE.</text>
</comment>
<evidence type="ECO:0000256" key="6">
    <source>
        <dbReference type="ARBA" id="ARBA00022692"/>
    </source>
</evidence>
<keyword evidence="8" id="KW-0863">Zinc-finger</keyword>
<evidence type="ECO:0000256" key="12">
    <source>
        <dbReference type="ARBA" id="ARBA00022843"/>
    </source>
</evidence>
<dbReference type="GO" id="GO:0061630">
    <property type="term" value="F:ubiquitin protein ligase activity"/>
    <property type="evidence" value="ECO:0007669"/>
    <property type="project" value="UniProtKB-EC"/>
</dbReference>
<evidence type="ECO:0000256" key="18">
    <source>
        <dbReference type="ARBA" id="ARBA00082010"/>
    </source>
</evidence>
<evidence type="ECO:0000256" key="1">
    <source>
        <dbReference type="ARBA" id="ARBA00000900"/>
    </source>
</evidence>
<keyword evidence="23" id="KW-1185">Reference proteome</keyword>
<dbReference type="AlphaFoldDB" id="A0A7J7K0B1"/>
<comment type="catalytic activity">
    <reaction evidence="1">
        <text>S-ubiquitinyl-[E2 ubiquitin-conjugating enzyme]-L-cysteine + [acceptor protein]-L-lysine = [E2 ubiquitin-conjugating enzyme]-L-cysteine + N(6)-ubiquitinyl-[acceptor protein]-L-lysine.</text>
        <dbReference type="EC" id="2.3.2.27"/>
    </reaction>
</comment>
<dbReference type="PANTHER" id="PTHR13145">
    <property type="entry name" value="SSM4 PROTEIN"/>
    <property type="match status" value="1"/>
</dbReference>
<keyword evidence="12" id="KW-0832">Ubl conjugation</keyword>
<keyword evidence="14" id="KW-0007">Acetylation</keyword>
<reference evidence="22" key="1">
    <citation type="submission" date="2020-06" db="EMBL/GenBank/DDBJ databases">
        <title>Draft genome of Bugula neritina, a colonial animal packing powerful symbionts and potential medicines.</title>
        <authorList>
            <person name="Rayko M."/>
        </authorList>
    </citation>
    <scope>NUCLEOTIDE SEQUENCE [LARGE SCALE GENOMIC DNA]</scope>
    <source>
        <strain evidence="22">Kwan_BN1</strain>
    </source>
</reference>
<dbReference type="Gene3D" id="3.30.40.10">
    <property type="entry name" value="Zinc/RING finger domain, C3HC4 (zinc finger)"/>
    <property type="match status" value="1"/>
</dbReference>
<dbReference type="Pfam" id="PF12906">
    <property type="entry name" value="RINGv"/>
    <property type="match status" value="1"/>
</dbReference>
<dbReference type="Proteomes" id="UP000593567">
    <property type="component" value="Unassembled WGS sequence"/>
</dbReference>
<feature type="domain" description="RING-CH-type" evidence="21">
    <location>
        <begin position="6"/>
        <end position="67"/>
    </location>
</feature>
<evidence type="ECO:0000256" key="5">
    <source>
        <dbReference type="ARBA" id="ARBA00022679"/>
    </source>
</evidence>
<evidence type="ECO:0000256" key="2">
    <source>
        <dbReference type="ARBA" id="ARBA00004477"/>
    </source>
</evidence>
<keyword evidence="13 20" id="KW-1133">Transmembrane helix</keyword>
<keyword evidence="7" id="KW-0479">Metal-binding</keyword>
<dbReference type="SUPFAM" id="SSF57850">
    <property type="entry name" value="RING/U-box"/>
    <property type="match status" value="1"/>
</dbReference>
<evidence type="ECO:0000256" key="17">
    <source>
        <dbReference type="ARBA" id="ARBA00069012"/>
    </source>
</evidence>
<evidence type="ECO:0000256" key="10">
    <source>
        <dbReference type="ARBA" id="ARBA00022824"/>
    </source>
</evidence>
<comment type="subcellular location">
    <subcellularLocation>
        <location evidence="2">Endoplasmic reticulum membrane</location>
        <topology evidence="2">Multi-pass membrane protein</topology>
    </subcellularLocation>
</comment>
<dbReference type="InterPro" id="IPR013083">
    <property type="entry name" value="Znf_RING/FYVE/PHD"/>
</dbReference>
<comment type="pathway">
    <text evidence="3">Protein modification; protein ubiquitination.</text>
</comment>
<evidence type="ECO:0000256" key="16">
    <source>
        <dbReference type="ARBA" id="ARBA00064724"/>
    </source>
</evidence>
<feature type="transmembrane region" description="Helical" evidence="20">
    <location>
        <begin position="144"/>
        <end position="167"/>
    </location>
</feature>
<keyword evidence="11" id="KW-0862">Zinc</keyword>
<dbReference type="FunFam" id="3.30.40.10:FF:000096">
    <property type="entry name" value="E3 ubiquitin-protein ligase MARCH6"/>
    <property type="match status" value="1"/>
</dbReference>
<keyword evidence="9" id="KW-0833">Ubl conjugation pathway</keyword>
<feature type="transmembrane region" description="Helical" evidence="20">
    <location>
        <begin position="461"/>
        <end position="483"/>
    </location>
</feature>
<dbReference type="GO" id="GO:0008270">
    <property type="term" value="F:zinc ion binding"/>
    <property type="evidence" value="ECO:0007669"/>
    <property type="project" value="UniProtKB-KW"/>
</dbReference>
<evidence type="ECO:0000256" key="15">
    <source>
        <dbReference type="ARBA" id="ARBA00023136"/>
    </source>
</evidence>
<evidence type="ECO:0000256" key="11">
    <source>
        <dbReference type="ARBA" id="ARBA00022833"/>
    </source>
</evidence>
<feature type="transmembrane region" description="Helical" evidence="20">
    <location>
        <begin position="403"/>
        <end position="423"/>
    </location>
</feature>
<dbReference type="GO" id="GO:0036503">
    <property type="term" value="P:ERAD pathway"/>
    <property type="evidence" value="ECO:0007669"/>
    <property type="project" value="TreeGrafter"/>
</dbReference>
<evidence type="ECO:0000256" key="9">
    <source>
        <dbReference type="ARBA" id="ARBA00022786"/>
    </source>
</evidence>
<evidence type="ECO:0000256" key="3">
    <source>
        <dbReference type="ARBA" id="ARBA00004906"/>
    </source>
</evidence>